<comment type="caution">
    <text evidence="1">The sequence shown here is derived from an EMBL/GenBank/DDBJ whole genome shotgun (WGS) entry which is preliminary data.</text>
</comment>
<sequence>MVEGINLHLMEEILGLPQGLNRIKRMEMEETVIILSRPNSDQKVKVDWKFPVLDALVMLHNLTHLDVGIIDNWELVSSILECSPNLQVLACEKVNPSSEALSCSLDLDYNEAASELDRIYKLSPTTIESDTEDHDDQVINRVQRGRRKISDANEKPENRTAVDIVRGQHKRLQRFSLEKRIQLKNKKDVAVITSNQKRKHGKVNEDEEVNRLI</sequence>
<dbReference type="Proteomes" id="UP000243975">
    <property type="component" value="Unassembled WGS sequence"/>
</dbReference>
<gene>
    <name evidence="1" type="ORF">Ccrd_026579</name>
</gene>
<evidence type="ECO:0000313" key="1">
    <source>
        <dbReference type="EMBL" id="KVG05263.1"/>
    </source>
</evidence>
<name>A0A103N3A5_CYNCS</name>
<reference evidence="1 2" key="1">
    <citation type="journal article" date="2016" name="Sci. Rep.">
        <title>The genome sequence of the outbreeding globe artichoke constructed de novo incorporating a phase-aware low-pass sequencing strategy of F1 progeny.</title>
        <authorList>
            <person name="Scaglione D."/>
            <person name="Reyes-Chin-Wo S."/>
            <person name="Acquadro A."/>
            <person name="Froenicke L."/>
            <person name="Portis E."/>
            <person name="Beitel C."/>
            <person name="Tirone M."/>
            <person name="Mauro R."/>
            <person name="Lo Monaco A."/>
            <person name="Mauromicale G."/>
            <person name="Faccioli P."/>
            <person name="Cattivelli L."/>
            <person name="Rieseberg L."/>
            <person name="Michelmore R."/>
            <person name="Lanteri S."/>
        </authorList>
    </citation>
    <scope>NUCLEOTIDE SEQUENCE [LARGE SCALE GENOMIC DNA]</scope>
    <source>
        <strain evidence="1">2C</strain>
    </source>
</reference>
<dbReference type="Gramene" id="KVG05263">
    <property type="protein sequence ID" value="KVG05263"/>
    <property type="gene ID" value="Ccrd_026579"/>
</dbReference>
<proteinExistence type="predicted"/>
<dbReference type="EMBL" id="LEKV01008702">
    <property type="protein sequence ID" value="KVG05263.1"/>
    <property type="molecule type" value="Genomic_DNA"/>
</dbReference>
<accession>A0A103N3A5</accession>
<organism evidence="1 2">
    <name type="scientific">Cynara cardunculus var. scolymus</name>
    <name type="common">Globe artichoke</name>
    <name type="synonym">Cynara scolymus</name>
    <dbReference type="NCBI Taxonomy" id="59895"/>
    <lineage>
        <taxon>Eukaryota</taxon>
        <taxon>Viridiplantae</taxon>
        <taxon>Streptophyta</taxon>
        <taxon>Embryophyta</taxon>
        <taxon>Tracheophyta</taxon>
        <taxon>Spermatophyta</taxon>
        <taxon>Magnoliopsida</taxon>
        <taxon>eudicotyledons</taxon>
        <taxon>Gunneridae</taxon>
        <taxon>Pentapetalae</taxon>
        <taxon>asterids</taxon>
        <taxon>campanulids</taxon>
        <taxon>Asterales</taxon>
        <taxon>Asteraceae</taxon>
        <taxon>Carduoideae</taxon>
        <taxon>Cardueae</taxon>
        <taxon>Carduinae</taxon>
        <taxon>Cynara</taxon>
    </lineage>
</organism>
<dbReference type="AlphaFoldDB" id="A0A103N3A5"/>
<dbReference type="STRING" id="59895.A0A103N3A5"/>
<protein>
    <submittedName>
        <fullName evidence="1">Uncharacterized protein</fullName>
    </submittedName>
</protein>
<keyword evidence="2" id="KW-1185">Reference proteome</keyword>
<evidence type="ECO:0000313" key="2">
    <source>
        <dbReference type="Proteomes" id="UP000243975"/>
    </source>
</evidence>